<organism evidence="3 4">
    <name type="scientific">Cytospora paraplurivora</name>
    <dbReference type="NCBI Taxonomy" id="2898453"/>
    <lineage>
        <taxon>Eukaryota</taxon>
        <taxon>Fungi</taxon>
        <taxon>Dikarya</taxon>
        <taxon>Ascomycota</taxon>
        <taxon>Pezizomycotina</taxon>
        <taxon>Sordariomycetes</taxon>
        <taxon>Sordariomycetidae</taxon>
        <taxon>Diaporthales</taxon>
        <taxon>Cytosporaceae</taxon>
        <taxon>Cytospora</taxon>
    </lineage>
</organism>
<gene>
    <name evidence="3" type="ORF">SLS53_008653</name>
</gene>
<keyword evidence="4" id="KW-1185">Reference proteome</keyword>
<dbReference type="Pfam" id="PF15932">
    <property type="entry name" value="DUF4748"/>
    <property type="match status" value="1"/>
</dbReference>
<feature type="transmembrane region" description="Helical" evidence="2">
    <location>
        <begin position="6"/>
        <end position="25"/>
    </location>
</feature>
<keyword evidence="2" id="KW-0472">Membrane</keyword>
<dbReference type="Proteomes" id="UP001320245">
    <property type="component" value="Unassembled WGS sequence"/>
</dbReference>
<evidence type="ECO:0000256" key="1">
    <source>
        <dbReference type="SAM" id="MobiDB-lite"/>
    </source>
</evidence>
<keyword evidence="2" id="KW-1133">Transmembrane helix</keyword>
<dbReference type="InterPro" id="IPR031833">
    <property type="entry name" value="DUF4748"/>
</dbReference>
<dbReference type="PANTHER" id="PTHR41800">
    <property type="entry name" value="EXPRESSED PROTEIN"/>
    <property type="match status" value="1"/>
</dbReference>
<name>A0AAN9TWZ0_9PEZI</name>
<dbReference type="AlphaFoldDB" id="A0AAN9TWZ0"/>
<reference evidence="3 4" key="1">
    <citation type="journal article" date="2023" name="PLoS ONE">
        <title>Cytospora paraplurivora sp. nov. isolated from orchards with fruit tree decline syndrome in Ontario, Canada.</title>
        <authorList>
            <person name="Ilyukhin E."/>
            <person name="Nguyen H.D.T."/>
            <person name="Castle A.J."/>
            <person name="Ellouze W."/>
        </authorList>
    </citation>
    <scope>NUCLEOTIDE SEQUENCE [LARGE SCALE GENOMIC DNA]</scope>
    <source>
        <strain evidence="3 4">FDS-564</strain>
    </source>
</reference>
<evidence type="ECO:0000313" key="3">
    <source>
        <dbReference type="EMBL" id="KAK7731709.1"/>
    </source>
</evidence>
<comment type="caution">
    <text evidence="3">The sequence shown here is derived from an EMBL/GenBank/DDBJ whole genome shotgun (WGS) entry which is preliminary data.</text>
</comment>
<sequence length="143" mass="16055">MNTVKSFWLGWGSLIVAGGGAYVFAKRNINAERKSRLEEQLRQKGHNQNWEQAERAEKERLAASSAAASQPINDGTPVQRGVVGHPGREIDYDPAPVKHQPATEFQRQKEKAEEAAADTDTEKYRSKYEAPKPYRSPKGDRFS</sequence>
<protein>
    <submittedName>
        <fullName evidence="3">Uncharacterized protein</fullName>
    </submittedName>
</protein>
<evidence type="ECO:0000256" key="2">
    <source>
        <dbReference type="SAM" id="Phobius"/>
    </source>
</evidence>
<evidence type="ECO:0000313" key="4">
    <source>
        <dbReference type="Proteomes" id="UP001320245"/>
    </source>
</evidence>
<dbReference type="EMBL" id="JAJSPL020000054">
    <property type="protein sequence ID" value="KAK7731709.1"/>
    <property type="molecule type" value="Genomic_DNA"/>
</dbReference>
<feature type="compositionally biased region" description="Basic and acidic residues" evidence="1">
    <location>
        <begin position="106"/>
        <end position="143"/>
    </location>
</feature>
<accession>A0AAN9TWZ0</accession>
<feature type="compositionally biased region" description="Basic and acidic residues" evidence="1">
    <location>
        <begin position="52"/>
        <end position="61"/>
    </location>
</feature>
<keyword evidence="2" id="KW-0812">Transmembrane</keyword>
<proteinExistence type="predicted"/>
<dbReference type="PANTHER" id="PTHR41800:SF1">
    <property type="entry name" value="EXPRESSED PROTEIN"/>
    <property type="match status" value="1"/>
</dbReference>
<feature type="region of interest" description="Disordered" evidence="1">
    <location>
        <begin position="38"/>
        <end position="143"/>
    </location>
</feature>